<dbReference type="HOGENOM" id="CLU_004282_4_0_1"/>
<keyword evidence="3" id="KW-0223">Dioxygenase</keyword>
<keyword evidence="2" id="KW-0479">Metal-binding</keyword>
<dbReference type="EMBL" id="KB445584">
    <property type="protein sequence ID" value="EMD86811.1"/>
    <property type="molecule type" value="Genomic_DNA"/>
</dbReference>
<proteinExistence type="predicted"/>
<dbReference type="InterPro" id="IPR036226">
    <property type="entry name" value="LipOase_C_sf"/>
</dbReference>
<dbReference type="Proteomes" id="UP000016936">
    <property type="component" value="Unassembled WGS sequence"/>
</dbReference>
<organism evidence="6 7">
    <name type="scientific">Cochliobolus heterostrophus (strain C5 / ATCC 48332 / race O)</name>
    <name type="common">Southern corn leaf blight fungus</name>
    <name type="synonym">Bipolaris maydis</name>
    <dbReference type="NCBI Taxonomy" id="701091"/>
    <lineage>
        <taxon>Eukaryota</taxon>
        <taxon>Fungi</taxon>
        <taxon>Dikarya</taxon>
        <taxon>Ascomycota</taxon>
        <taxon>Pezizomycotina</taxon>
        <taxon>Dothideomycetes</taxon>
        <taxon>Pleosporomycetidae</taxon>
        <taxon>Pleosporales</taxon>
        <taxon>Pleosporineae</taxon>
        <taxon>Pleosporaceae</taxon>
        <taxon>Bipolaris</taxon>
    </lineage>
</organism>
<accession>M2TYC9</accession>
<keyword evidence="4" id="KW-0560">Oxidoreductase</keyword>
<reference evidence="7" key="2">
    <citation type="journal article" date="2013" name="PLoS Genet.">
        <title>Comparative genome structure, secondary metabolite, and effector coding capacity across Cochliobolus pathogens.</title>
        <authorList>
            <person name="Condon B.J."/>
            <person name="Leng Y."/>
            <person name="Wu D."/>
            <person name="Bushley K.E."/>
            <person name="Ohm R.A."/>
            <person name="Otillar R."/>
            <person name="Martin J."/>
            <person name="Schackwitz W."/>
            <person name="Grimwood J."/>
            <person name="MohdZainudin N."/>
            <person name="Xue C."/>
            <person name="Wang R."/>
            <person name="Manning V.A."/>
            <person name="Dhillon B."/>
            <person name="Tu Z.J."/>
            <person name="Steffenson B.J."/>
            <person name="Salamov A."/>
            <person name="Sun H."/>
            <person name="Lowry S."/>
            <person name="LaButti K."/>
            <person name="Han J."/>
            <person name="Copeland A."/>
            <person name="Lindquist E."/>
            <person name="Barry K."/>
            <person name="Schmutz J."/>
            <person name="Baker S.E."/>
            <person name="Ciuffetti L.M."/>
            <person name="Grigoriev I.V."/>
            <person name="Zhong S."/>
            <person name="Turgeon B.G."/>
        </authorList>
    </citation>
    <scope>NUCLEOTIDE SEQUENCE [LARGE SCALE GENOMIC DNA]</scope>
    <source>
        <strain evidence="7">C5 / ATCC 48332 / race O</strain>
    </source>
</reference>
<evidence type="ECO:0000259" key="5">
    <source>
        <dbReference type="PROSITE" id="PS51393"/>
    </source>
</evidence>
<dbReference type="PROSITE" id="PS51393">
    <property type="entry name" value="LIPOXYGENASE_3"/>
    <property type="match status" value="1"/>
</dbReference>
<dbReference type="Gene3D" id="3.10.450.60">
    <property type="match status" value="1"/>
</dbReference>
<reference evidence="6 7" key="1">
    <citation type="journal article" date="2012" name="PLoS Pathog.">
        <title>Diverse lifestyles and strategies of plant pathogenesis encoded in the genomes of eighteen Dothideomycetes fungi.</title>
        <authorList>
            <person name="Ohm R.A."/>
            <person name="Feau N."/>
            <person name="Henrissat B."/>
            <person name="Schoch C.L."/>
            <person name="Horwitz B.A."/>
            <person name="Barry K.W."/>
            <person name="Condon B.J."/>
            <person name="Copeland A.C."/>
            <person name="Dhillon B."/>
            <person name="Glaser F."/>
            <person name="Hesse C.N."/>
            <person name="Kosti I."/>
            <person name="LaButti K."/>
            <person name="Lindquist E.A."/>
            <person name="Lucas S."/>
            <person name="Salamov A.A."/>
            <person name="Bradshaw R.E."/>
            <person name="Ciuffetti L."/>
            <person name="Hamelin R.C."/>
            <person name="Kema G.H.J."/>
            <person name="Lawrence C."/>
            <person name="Scott J.A."/>
            <person name="Spatafora J.W."/>
            <person name="Turgeon B.G."/>
            <person name="de Wit P.J.G.M."/>
            <person name="Zhong S."/>
            <person name="Goodwin S.B."/>
            <person name="Grigoriev I.V."/>
        </authorList>
    </citation>
    <scope>NUCLEOTIDE SEQUENCE [LARGE SCALE GENOMIC DNA]</scope>
    <source>
        <strain evidence="7">C5 / ATCC 48332 / race O</strain>
    </source>
</reference>
<sequence>MLCASAPVCEASTQHPYPEPYPFTISKASNQNTRALALAEKRAGWEYGPSVAGDTAFYPSGSIGGPVAKKVTDRFSTFLDAVHANVINDSRIAAASISREGGLKSIHDYAKLYKEQWKQSAPEGPYPGILTNYTDDLLFSMTQLSENPYRISRIPKNAQLPFAVSNARAIAGQTLASLQEAGRLFLTDFLDQASLRKTTGRYGAACQAYFFIHPASGDFLPLAIKPNVEGSDLVYTPQDLPSDWLLAKMMFNSNSFWYAQWYHLAATHVVGEIVYLSAIRTLSEEHPIMAILHRLLKDAWAFRVVAVQRLIYPGGPIDELFPWNGREASNYTDTLYQSGEASAFQSNYFELNLQRRGLIDSAFGPRIETFPFHRDASVIHSAIRRFMAAVVQSYYPDPSDITGDHELQSWVREARPAQIVDFPSSIEDQGTLVDILTHVAHLVSVVHGTLNLNALATSSGSLPLHPFAFYTPLPMTKGVRDIMPFLPQVEASVGQVALAADFSRPGFVNSDQTIAHMFDNTTMLARMPEPVQKAEADFRSAMDRYSAAVRNKVFDQDGLCGGMPYCWSTLDPNSATYWLTV</sequence>
<feature type="domain" description="Lipoxygenase" evidence="5">
    <location>
        <begin position="189"/>
        <end position="581"/>
    </location>
</feature>
<dbReference type="GO" id="GO:0043651">
    <property type="term" value="P:linoleic acid metabolic process"/>
    <property type="evidence" value="ECO:0007669"/>
    <property type="project" value="UniProtKB-ARBA"/>
</dbReference>
<evidence type="ECO:0000313" key="6">
    <source>
        <dbReference type="EMBL" id="EMD86811.1"/>
    </source>
</evidence>
<protein>
    <recommendedName>
        <fullName evidence="1">Manganese lipoxygenase</fullName>
    </recommendedName>
</protein>
<dbReference type="SUPFAM" id="SSF48484">
    <property type="entry name" value="Lipoxigenase"/>
    <property type="match status" value="1"/>
</dbReference>
<evidence type="ECO:0000256" key="2">
    <source>
        <dbReference type="ARBA" id="ARBA00022723"/>
    </source>
</evidence>
<name>M2TYC9_COCH5</name>
<dbReference type="STRING" id="701091.M2TYC9"/>
<dbReference type="OMA" id="RYSFIKT"/>
<dbReference type="GO" id="GO:0046872">
    <property type="term" value="F:metal ion binding"/>
    <property type="evidence" value="ECO:0007669"/>
    <property type="project" value="UniProtKB-KW"/>
</dbReference>
<dbReference type="eggNOG" id="ENOG502QQSP">
    <property type="taxonomic scope" value="Eukaryota"/>
</dbReference>
<dbReference type="OrthoDB" id="407298at2759"/>
<evidence type="ECO:0000256" key="4">
    <source>
        <dbReference type="ARBA" id="ARBA00023002"/>
    </source>
</evidence>
<dbReference type="Pfam" id="PF00305">
    <property type="entry name" value="Lipoxygenase"/>
    <property type="match status" value="1"/>
</dbReference>
<evidence type="ECO:0000313" key="7">
    <source>
        <dbReference type="Proteomes" id="UP000016936"/>
    </source>
</evidence>
<dbReference type="AlphaFoldDB" id="M2TYC9"/>
<dbReference type="InterPro" id="IPR013819">
    <property type="entry name" value="LipOase_C"/>
</dbReference>
<dbReference type="PANTHER" id="PTHR11771">
    <property type="entry name" value="LIPOXYGENASE"/>
    <property type="match status" value="1"/>
</dbReference>
<keyword evidence="7" id="KW-1185">Reference proteome</keyword>
<dbReference type="GO" id="GO:0050584">
    <property type="term" value="F:linoleate 11-lipoxygenase activity"/>
    <property type="evidence" value="ECO:0007669"/>
    <property type="project" value="UniProtKB-ARBA"/>
</dbReference>
<evidence type="ECO:0000256" key="1">
    <source>
        <dbReference type="ARBA" id="ARBA00021175"/>
    </source>
</evidence>
<dbReference type="InterPro" id="IPR000907">
    <property type="entry name" value="LipOase"/>
</dbReference>
<evidence type="ECO:0000256" key="3">
    <source>
        <dbReference type="ARBA" id="ARBA00022964"/>
    </source>
</evidence>
<dbReference type="GO" id="GO:0034440">
    <property type="term" value="P:lipid oxidation"/>
    <property type="evidence" value="ECO:0007669"/>
    <property type="project" value="InterPro"/>
</dbReference>
<gene>
    <name evidence="6" type="ORF">COCHEDRAFT_73931</name>
</gene>
<dbReference type="Gene3D" id="1.20.245.10">
    <property type="entry name" value="Lipoxygenase-1, Domain 5"/>
    <property type="match status" value="1"/>
</dbReference>